<dbReference type="InterPro" id="IPR035986">
    <property type="entry name" value="PKD_dom_sf"/>
</dbReference>
<reference evidence="1 2" key="1">
    <citation type="submission" date="2018-09" db="EMBL/GenBank/DDBJ databases">
        <title>Genomic Encyclopedia of Archaeal and Bacterial Type Strains, Phase II (KMG-II): from individual species to whole genera.</title>
        <authorList>
            <person name="Goeker M."/>
        </authorList>
    </citation>
    <scope>NUCLEOTIDE SEQUENCE [LARGE SCALE GENOMIC DNA]</scope>
    <source>
        <strain evidence="1 2">DSM 26283</strain>
    </source>
</reference>
<evidence type="ECO:0000313" key="2">
    <source>
        <dbReference type="Proteomes" id="UP000284892"/>
    </source>
</evidence>
<sequence>MNRVLQILCCLISAVAVGQNIQVDSQTYTPQQLVEDILIDSDCIENVVVTNVVGGDFSGTDQSYGFFDATGTTFPFQSGIVLSTGRLNNVPGPNNSLSDDDAPNWAGDNELESVLNESDTFNATILEFDFTSVASQVSFRYIFASEEYQEGNANTCRFSDLFGFLIRPVTEQQYENIALIPGTQTPVKVTTVRPDIPNACTAENEFYFEGFNGSVSPTNFAGQTKVLTATANVVPNETYHVKLVIADHVNFRFDSAVFLEAGSFQLSTDLGPNLLVSTNNALCENDTRELNALQPGANNSYKWFRDGVELLTETNPTYEVTSAGTYNVEVTLDNNCISYGEVVIEYVLNPVAIDSVLIECDFNQDGITTYNLFDAQSNITNNDNSIFIANFFLTEVDAIQNINVIADATMFQNANPFQTVFARVENQNQCFTIAELQLQISTQTVTIPDLEACDGDIIDGFADFNLNDITIAIETQIPADAMVSFYETEIDALNGTNNLSVTHQNTTPNTQTIFVKVESNNQCYAIATVNLVVLYTPVLLDDEFKIYCLNTFPETITLFGGVQNDSPSNYYYEWQLNGTTTSVNTSFNDINEAGTYTVIVTDPNGCSSSRTITVEASNVATIDEVIVQEASINNTITVIASGEGFYEYAIDDGNGFYQEENIFTNVSPGFHTVYVRDRNGCGVTNQVVSVLGFPKFFTPNGDPYHERWQIYGVNSEFNQGIDIKIFNRFGKLLAQQNHLSNGWDGTLNGQPLPSDDYWFTVTLIDGRTYTGHFSLKR</sequence>
<dbReference type="NCBIfam" id="NF038133">
    <property type="entry name" value="choice_anch_L"/>
    <property type="match status" value="1"/>
</dbReference>
<dbReference type="AlphaFoldDB" id="A0A420DEM7"/>
<proteinExistence type="predicted"/>
<dbReference type="SUPFAM" id="SSF49299">
    <property type="entry name" value="PKD domain"/>
    <property type="match status" value="1"/>
</dbReference>
<accession>A0A420DEM7</accession>
<dbReference type="RefSeq" id="WP_120202769.1">
    <property type="nucleotide sequence ID" value="NZ_RAQJ01000007.1"/>
</dbReference>
<dbReference type="InterPro" id="IPR026341">
    <property type="entry name" value="T9SS_type_B"/>
</dbReference>
<protein>
    <submittedName>
        <fullName evidence="1">Gliding motility-associated-like protein</fullName>
    </submittedName>
</protein>
<keyword evidence="2" id="KW-1185">Reference proteome</keyword>
<dbReference type="Proteomes" id="UP000284892">
    <property type="component" value="Unassembled WGS sequence"/>
</dbReference>
<dbReference type="InterPro" id="IPR013783">
    <property type="entry name" value="Ig-like_fold"/>
</dbReference>
<dbReference type="NCBIfam" id="TIGR04131">
    <property type="entry name" value="Bac_Flav_CTERM"/>
    <property type="match status" value="1"/>
</dbReference>
<dbReference type="EMBL" id="RAQJ01000007">
    <property type="protein sequence ID" value="RKE90868.1"/>
    <property type="molecule type" value="Genomic_DNA"/>
</dbReference>
<dbReference type="OrthoDB" id="9765926at2"/>
<name>A0A420DEM7_9FLAO</name>
<gene>
    <name evidence="1" type="ORF">BXY80_2711</name>
</gene>
<dbReference type="InterPro" id="IPR049804">
    <property type="entry name" value="Choice_anch_L"/>
</dbReference>
<dbReference type="Pfam" id="PF13585">
    <property type="entry name" value="CHU_C"/>
    <property type="match status" value="1"/>
</dbReference>
<organism evidence="1 2">
    <name type="scientific">Ichthyenterobacterium magnum</name>
    <dbReference type="NCBI Taxonomy" id="1230530"/>
    <lineage>
        <taxon>Bacteria</taxon>
        <taxon>Pseudomonadati</taxon>
        <taxon>Bacteroidota</taxon>
        <taxon>Flavobacteriia</taxon>
        <taxon>Flavobacteriales</taxon>
        <taxon>Flavobacteriaceae</taxon>
        <taxon>Ichthyenterobacterium</taxon>
    </lineage>
</organism>
<dbReference type="Gene3D" id="2.60.40.10">
    <property type="entry name" value="Immunoglobulins"/>
    <property type="match status" value="2"/>
</dbReference>
<comment type="caution">
    <text evidence="1">The sequence shown here is derived from an EMBL/GenBank/DDBJ whole genome shotgun (WGS) entry which is preliminary data.</text>
</comment>
<evidence type="ECO:0000313" key="1">
    <source>
        <dbReference type="EMBL" id="RKE90868.1"/>
    </source>
</evidence>